<name>A0A437K6H8_9BACI</name>
<evidence type="ECO:0000313" key="3">
    <source>
        <dbReference type="Proteomes" id="UP000288024"/>
    </source>
</evidence>
<dbReference type="SUPFAM" id="SSF51658">
    <property type="entry name" value="Xylose isomerase-like"/>
    <property type="match status" value="1"/>
</dbReference>
<dbReference type="InterPro" id="IPR050312">
    <property type="entry name" value="IolE/XylAMocC-like"/>
</dbReference>
<dbReference type="InterPro" id="IPR036237">
    <property type="entry name" value="Xyl_isomerase-like_sf"/>
</dbReference>
<dbReference type="Proteomes" id="UP000288024">
    <property type="component" value="Unassembled WGS sequence"/>
</dbReference>
<keyword evidence="3" id="KW-1185">Reference proteome</keyword>
<dbReference type="Gene3D" id="3.20.20.150">
    <property type="entry name" value="Divalent-metal-dependent TIM barrel enzymes"/>
    <property type="match status" value="1"/>
</dbReference>
<evidence type="ECO:0000313" key="2">
    <source>
        <dbReference type="EMBL" id="RVT58881.1"/>
    </source>
</evidence>
<dbReference type="EMBL" id="RZTZ01000011">
    <property type="protein sequence ID" value="RVT58881.1"/>
    <property type="molecule type" value="Genomic_DNA"/>
</dbReference>
<dbReference type="PANTHER" id="PTHR12110">
    <property type="entry name" value="HYDROXYPYRUVATE ISOMERASE"/>
    <property type="match status" value="1"/>
</dbReference>
<feature type="domain" description="Xylose isomerase-like TIM barrel" evidence="1">
    <location>
        <begin position="33"/>
        <end position="271"/>
    </location>
</feature>
<protein>
    <recommendedName>
        <fullName evidence="1">Xylose isomerase-like TIM barrel domain-containing protein</fullName>
    </recommendedName>
</protein>
<proteinExistence type="predicted"/>
<organism evidence="2 3">
    <name type="scientific">Niallia taxi</name>
    <dbReference type="NCBI Taxonomy" id="2499688"/>
    <lineage>
        <taxon>Bacteria</taxon>
        <taxon>Bacillati</taxon>
        <taxon>Bacillota</taxon>
        <taxon>Bacilli</taxon>
        <taxon>Bacillales</taxon>
        <taxon>Bacillaceae</taxon>
        <taxon>Niallia</taxon>
    </lineage>
</organism>
<accession>A0A437K6H8</accession>
<dbReference type="RefSeq" id="WP_127740536.1">
    <property type="nucleotide sequence ID" value="NZ_RZTZ01000011.1"/>
</dbReference>
<dbReference type="Pfam" id="PF01261">
    <property type="entry name" value="AP_endonuc_2"/>
    <property type="match status" value="1"/>
</dbReference>
<comment type="caution">
    <text evidence="2">The sequence shown here is derived from an EMBL/GenBank/DDBJ whole genome shotgun (WGS) entry which is preliminary data.</text>
</comment>
<dbReference type="AlphaFoldDB" id="A0A437K6H8"/>
<reference evidence="2 3" key="1">
    <citation type="submission" date="2019-01" db="EMBL/GenBank/DDBJ databases">
        <title>Bacillus sp. M5HDSG1-1, whole genome shotgun sequence.</title>
        <authorList>
            <person name="Tuo L."/>
        </authorList>
    </citation>
    <scope>NUCLEOTIDE SEQUENCE [LARGE SCALE GENOMIC DNA]</scope>
    <source>
        <strain evidence="2 3">M5HDSG1-1</strain>
    </source>
</reference>
<sequence length="274" mass="31027">MKISKLAGMNLHYMNYSLEYFLQSMVKHEVANIELWGGFPHLYSEDVTLADAARIRREMESYDLQLICYTPEQLMYANNIAASEADIRKRSIDYYMKNIEITQELGTNFMLMTSGWGYYDEPIADAWSYSLDALAALAKRAEELGVTLLLEPLQPFESNLVTNIHTLKQMLQDVNMNSLKGMLDIVAMAVAGDSIQDYFETLGADLRHIHLIDGTPSGHLAVGDGSLPIKRYLDEIDSFRYKGYLSLELAASSYYLEPDKALQHSLKNIRSILG</sequence>
<gene>
    <name evidence="2" type="ORF">EM808_21230</name>
</gene>
<dbReference type="InterPro" id="IPR013022">
    <property type="entry name" value="Xyl_isomerase-like_TIM-brl"/>
</dbReference>
<evidence type="ECO:0000259" key="1">
    <source>
        <dbReference type="Pfam" id="PF01261"/>
    </source>
</evidence>